<sequence>MKKQFVFYAFLFSIIFHASFSQSLLDDENPVDLSAWKNGSWKEISDLTIAPISNKVGVINGKGGLLAEGSAQLVFPNVNQSYLLSFNCKIENQSQVSLALTKENKLLLSKNEFGTIVSSSGVNKPEVNAARATGLWQTVEISVDKAKNLPGFVLVNFIKVNNLIVLQHVILPVQDLSNNHLMFEVSKGMFALKNLKILEQTDIKPITLTGLKGEVWEEFNWDKVSTEGFSSMAKADLVGLNYDIGQGVSKKNFIAKYDGTLNVDKAGVYNFTFDISGKFMVMIDEKPIFEFTNDFYNRNIFTKKLELSKGKHSFHLEFLKAWMKPALGMSVSGNGAKQYALNELTSLPEIKNYGNIKFDPSLKTEVIRGFYMHNGVKNTTALATGFTSKYNYAIDIEKGSLMTVWKGNFTDMSEMWHERGSLRPSRQTACL</sequence>
<gene>
    <name evidence="3" type="ORF">ACFOOI_15955</name>
</gene>
<protein>
    <recommendedName>
        <fullName evidence="2">PA14 domain-containing protein</fullName>
    </recommendedName>
</protein>
<comment type="caution">
    <text evidence="3">The sequence shown here is derived from an EMBL/GenBank/DDBJ whole genome shotgun (WGS) entry which is preliminary data.</text>
</comment>
<evidence type="ECO:0000259" key="2">
    <source>
        <dbReference type="SMART" id="SM00758"/>
    </source>
</evidence>
<feature type="domain" description="PA14" evidence="2">
    <location>
        <begin position="207"/>
        <end position="344"/>
    </location>
</feature>
<dbReference type="Proteomes" id="UP001595616">
    <property type="component" value="Unassembled WGS sequence"/>
</dbReference>
<dbReference type="EMBL" id="JBHRYQ010000001">
    <property type="protein sequence ID" value="MFC3812155.1"/>
    <property type="molecule type" value="Genomic_DNA"/>
</dbReference>
<feature type="signal peptide" evidence="1">
    <location>
        <begin position="1"/>
        <end position="18"/>
    </location>
</feature>
<organism evidence="3 4">
    <name type="scientific">Lacihabitans lacunae</name>
    <dbReference type="NCBI Taxonomy" id="1028214"/>
    <lineage>
        <taxon>Bacteria</taxon>
        <taxon>Pseudomonadati</taxon>
        <taxon>Bacteroidota</taxon>
        <taxon>Cytophagia</taxon>
        <taxon>Cytophagales</taxon>
        <taxon>Leadbetterellaceae</taxon>
        <taxon>Lacihabitans</taxon>
    </lineage>
</organism>
<dbReference type="SMART" id="SM00758">
    <property type="entry name" value="PA14"/>
    <property type="match status" value="1"/>
</dbReference>
<name>A0ABV7Z0Y3_9BACT</name>
<evidence type="ECO:0000313" key="4">
    <source>
        <dbReference type="Proteomes" id="UP001595616"/>
    </source>
</evidence>
<reference evidence="4" key="1">
    <citation type="journal article" date="2019" name="Int. J. Syst. Evol. Microbiol.">
        <title>The Global Catalogue of Microorganisms (GCM) 10K type strain sequencing project: providing services to taxonomists for standard genome sequencing and annotation.</title>
        <authorList>
            <consortium name="The Broad Institute Genomics Platform"/>
            <consortium name="The Broad Institute Genome Sequencing Center for Infectious Disease"/>
            <person name="Wu L."/>
            <person name="Ma J."/>
        </authorList>
    </citation>
    <scope>NUCLEOTIDE SEQUENCE [LARGE SCALE GENOMIC DNA]</scope>
    <source>
        <strain evidence="4">CECT 7956</strain>
    </source>
</reference>
<dbReference type="RefSeq" id="WP_379839021.1">
    <property type="nucleotide sequence ID" value="NZ_JBHRYQ010000001.1"/>
</dbReference>
<evidence type="ECO:0000313" key="3">
    <source>
        <dbReference type="EMBL" id="MFC3812155.1"/>
    </source>
</evidence>
<dbReference type="InterPro" id="IPR011658">
    <property type="entry name" value="PA14_dom"/>
</dbReference>
<keyword evidence="1" id="KW-0732">Signal</keyword>
<keyword evidence="4" id="KW-1185">Reference proteome</keyword>
<dbReference type="Gene3D" id="2.60.120.380">
    <property type="match status" value="1"/>
</dbReference>
<feature type="chain" id="PRO_5046752264" description="PA14 domain-containing protein" evidence="1">
    <location>
        <begin position="19"/>
        <end position="431"/>
    </location>
</feature>
<dbReference type="SUPFAM" id="SSF56988">
    <property type="entry name" value="Anthrax protective antigen"/>
    <property type="match status" value="1"/>
</dbReference>
<evidence type="ECO:0000256" key="1">
    <source>
        <dbReference type="SAM" id="SignalP"/>
    </source>
</evidence>
<accession>A0ABV7Z0Y3</accession>
<proteinExistence type="predicted"/>